<comment type="caution">
    <text evidence="7">The sequence shown here is derived from an EMBL/GenBank/DDBJ whole genome shotgun (WGS) entry which is preliminary data.</text>
</comment>
<dbReference type="SMART" id="SM00064">
    <property type="entry name" value="FYVE"/>
    <property type="match status" value="1"/>
</dbReference>
<evidence type="ECO:0000256" key="1">
    <source>
        <dbReference type="ARBA" id="ARBA00022723"/>
    </source>
</evidence>
<feature type="region of interest" description="Disordered" evidence="5">
    <location>
        <begin position="1"/>
        <end position="290"/>
    </location>
</feature>
<evidence type="ECO:0000256" key="4">
    <source>
        <dbReference type="PROSITE-ProRule" id="PRU00091"/>
    </source>
</evidence>
<dbReference type="EMBL" id="JACAZI010000008">
    <property type="protein sequence ID" value="KAF7353590.1"/>
    <property type="molecule type" value="Genomic_DNA"/>
</dbReference>
<dbReference type="SUPFAM" id="SSF140125">
    <property type="entry name" value="Rabenosyn-5 Rab-binding domain-like"/>
    <property type="match status" value="1"/>
</dbReference>
<feature type="region of interest" description="Disordered" evidence="5">
    <location>
        <begin position="322"/>
        <end position="374"/>
    </location>
</feature>
<evidence type="ECO:0000259" key="6">
    <source>
        <dbReference type="PROSITE" id="PS50178"/>
    </source>
</evidence>
<evidence type="ECO:0000256" key="5">
    <source>
        <dbReference type="SAM" id="MobiDB-lite"/>
    </source>
</evidence>
<dbReference type="PROSITE" id="PS50178">
    <property type="entry name" value="ZF_FYVE"/>
    <property type="match status" value="1"/>
</dbReference>
<dbReference type="Gene3D" id="4.10.860.20">
    <property type="entry name" value="Rabenosyn, Rab binding domain"/>
    <property type="match status" value="1"/>
</dbReference>
<feature type="compositionally biased region" description="Pro residues" evidence="5">
    <location>
        <begin position="341"/>
        <end position="351"/>
    </location>
</feature>
<feature type="domain" description="FYVE-type" evidence="6">
    <location>
        <begin position="472"/>
        <end position="578"/>
    </location>
</feature>
<dbReference type="InterPro" id="IPR021565">
    <property type="entry name" value="Rbsn_Rab-bd"/>
</dbReference>
<organism evidence="7 8">
    <name type="scientific">Mycena venus</name>
    <dbReference type="NCBI Taxonomy" id="2733690"/>
    <lineage>
        <taxon>Eukaryota</taxon>
        <taxon>Fungi</taxon>
        <taxon>Dikarya</taxon>
        <taxon>Basidiomycota</taxon>
        <taxon>Agaricomycotina</taxon>
        <taxon>Agaricomycetes</taxon>
        <taxon>Agaricomycetidae</taxon>
        <taxon>Agaricales</taxon>
        <taxon>Marasmiineae</taxon>
        <taxon>Mycenaceae</taxon>
        <taxon>Mycena</taxon>
    </lineage>
</organism>
<feature type="compositionally biased region" description="Basic residues" evidence="5">
    <location>
        <begin position="193"/>
        <end position="202"/>
    </location>
</feature>
<dbReference type="InterPro" id="IPR052727">
    <property type="entry name" value="Rab4/Rab5_effector"/>
</dbReference>
<dbReference type="Pfam" id="PF11464">
    <property type="entry name" value="Rbsn"/>
    <property type="match status" value="1"/>
</dbReference>
<evidence type="ECO:0000313" key="8">
    <source>
        <dbReference type="Proteomes" id="UP000620124"/>
    </source>
</evidence>
<feature type="compositionally biased region" description="Low complexity" evidence="5">
    <location>
        <begin position="150"/>
        <end position="163"/>
    </location>
</feature>
<keyword evidence="8" id="KW-1185">Reference proteome</keyword>
<feature type="compositionally biased region" description="Low complexity" evidence="5">
    <location>
        <begin position="691"/>
        <end position="702"/>
    </location>
</feature>
<feature type="compositionally biased region" description="Polar residues" evidence="5">
    <location>
        <begin position="258"/>
        <end position="281"/>
    </location>
</feature>
<dbReference type="AlphaFoldDB" id="A0A8H7CX56"/>
<dbReference type="InterPro" id="IPR000306">
    <property type="entry name" value="Znf_FYVE"/>
</dbReference>
<dbReference type="SUPFAM" id="SSF57903">
    <property type="entry name" value="FYVE/PHD zinc finger"/>
    <property type="match status" value="1"/>
</dbReference>
<feature type="compositionally biased region" description="Polar residues" evidence="5">
    <location>
        <begin position="240"/>
        <end position="249"/>
    </location>
</feature>
<keyword evidence="2 4" id="KW-0863">Zinc-finger</keyword>
<feature type="compositionally biased region" description="Low complexity" evidence="5">
    <location>
        <begin position="31"/>
        <end position="57"/>
    </location>
</feature>
<evidence type="ECO:0000256" key="2">
    <source>
        <dbReference type="ARBA" id="ARBA00022771"/>
    </source>
</evidence>
<dbReference type="Pfam" id="PF01363">
    <property type="entry name" value="FYVE"/>
    <property type="match status" value="1"/>
</dbReference>
<evidence type="ECO:0000256" key="3">
    <source>
        <dbReference type="ARBA" id="ARBA00022833"/>
    </source>
</evidence>
<dbReference type="Proteomes" id="UP000620124">
    <property type="component" value="Unassembled WGS sequence"/>
</dbReference>
<dbReference type="InterPro" id="IPR017455">
    <property type="entry name" value="Znf_FYVE-rel"/>
</dbReference>
<dbReference type="PANTHER" id="PTHR13510">
    <property type="entry name" value="FYVE-FINGER-CONTAINING RAB5 EFFECTOR PROTEIN RABENOSYN-5-RELATED"/>
    <property type="match status" value="1"/>
</dbReference>
<dbReference type="GO" id="GO:0008270">
    <property type="term" value="F:zinc ion binding"/>
    <property type="evidence" value="ECO:0007669"/>
    <property type="project" value="UniProtKB-KW"/>
</dbReference>
<feature type="compositionally biased region" description="Low complexity" evidence="5">
    <location>
        <begin position="175"/>
        <end position="186"/>
    </location>
</feature>
<dbReference type="InterPro" id="IPR013083">
    <property type="entry name" value="Znf_RING/FYVE/PHD"/>
</dbReference>
<dbReference type="PANTHER" id="PTHR13510:SF44">
    <property type="entry name" value="RABENOSYN-5"/>
    <property type="match status" value="1"/>
</dbReference>
<protein>
    <submittedName>
        <fullName evidence="7">FYVE-type domain-containing protein</fullName>
    </submittedName>
</protein>
<dbReference type="OrthoDB" id="166134at2759"/>
<feature type="compositionally biased region" description="Polar residues" evidence="5">
    <location>
        <begin position="219"/>
        <end position="233"/>
    </location>
</feature>
<proteinExistence type="predicted"/>
<dbReference type="CDD" id="cd15737">
    <property type="entry name" value="FYVE2_Vac1p_like"/>
    <property type="match status" value="1"/>
</dbReference>
<feature type="compositionally biased region" description="Polar residues" evidence="5">
    <location>
        <begin position="68"/>
        <end position="78"/>
    </location>
</feature>
<dbReference type="InterPro" id="IPR036531">
    <property type="entry name" value="Rbsn_Rab-bd_sf"/>
</dbReference>
<feature type="compositionally biased region" description="Pro residues" evidence="5">
    <location>
        <begin position="116"/>
        <end position="125"/>
    </location>
</feature>
<feature type="region of interest" description="Disordered" evidence="5">
    <location>
        <begin position="690"/>
        <end position="711"/>
    </location>
</feature>
<keyword evidence="1" id="KW-0479">Metal-binding</keyword>
<dbReference type="InterPro" id="IPR011011">
    <property type="entry name" value="Znf_FYVE_PHD"/>
</dbReference>
<evidence type="ECO:0000313" key="7">
    <source>
        <dbReference type="EMBL" id="KAF7353590.1"/>
    </source>
</evidence>
<name>A0A8H7CX56_9AGAR</name>
<keyword evidence="3" id="KW-0862">Zinc</keyword>
<sequence>MSETTPSLPYQAYKSKRHSHTSPQQARFAGNVSSPPNSRPNSFIGSTPTAPSFIAPTPTTPPPQTNANGHTPQASPNGYKSWEKEGQTALNVSKSPQPPLPAIVLDPSPPLSSASPSPPASPSLPQPSDALVNQSTDPPEPARVNGTHPNGNGVASGSVASGSKSPPQNPIDLPSTSAASSSSSTAPDDRPRKTSTFRRVPRNTRAPLPSSPLAGGHSRTVSTSSMTPASQRPSLPPSEQPSYIQQRPTSMLIDPRQHMQSLTSSPSVSERQPAISSLSEDSGNRRDSTPLNADVVAASLASVIPPARTSSLAASAAAAAPISRTPSGAPSSIPSRQTTPAPTPASAPPSPSNQTPPRQTASAPYRPGFQPKGVYRPRTDEFIVHRKAHAVSAGYASAERTKLERRLEKLIALHFPEEGKSTTGVGRRPGIAPNANRRASSFFDLDLKSILGGGGKEDVRSAEQRITPWQEDSSVTKCPLCTTNFHPLTNRKHHCRLCGQIICALPVKRPQRPQLCSVLFVVDPKTRNIEEVGEGVDYGVRKRRTSSVGGAKELQETAEEEKFLRGVRICSQCRPVMLRQQYHQQGMHVPLFVKLYEAFVVLEKEIEDSLPQFQELILTLNHDSQPTKEASAARKRLLEAFAQYDALAKRIRNLPTPNGRGSSQERVQIAVMTRANLFLQKNMFPLQSLPTPKTAKAASSRATTEDVDDDASFIDPTSATALALQPLLEQEALLETFVEEAKAQRKFEDAKTLRVNLGEIREEIERVLAAEGLKGKRARKGR</sequence>
<gene>
    <name evidence="7" type="ORF">MVEN_01043300</name>
</gene>
<accession>A0A8H7CX56</accession>
<dbReference type="Gene3D" id="3.30.40.10">
    <property type="entry name" value="Zinc/RING finger domain, C3HC4 (zinc finger)"/>
    <property type="match status" value="1"/>
</dbReference>
<reference evidence="7" key="1">
    <citation type="submission" date="2020-05" db="EMBL/GenBank/DDBJ databases">
        <title>Mycena genomes resolve the evolution of fungal bioluminescence.</title>
        <authorList>
            <person name="Tsai I.J."/>
        </authorList>
    </citation>
    <scope>NUCLEOTIDE SEQUENCE</scope>
    <source>
        <strain evidence="7">CCC161011</strain>
    </source>
</reference>